<sequence length="490" mass="55114">MKLWLVLILLSIVTYPIVQRSVSNITKTPVWLCWLVMMFPAFLWTAWTSYFGDERPIPLLLLLIPLFACPLIYGWLIQMGKSTPEKSQVSKEDSPASKPNTAASPPLRPINNEEETTLRNCFPWNIYYLQHIDYRPQAILCRGKLKTIPEEAYDKIKDNVEGAFGDRFFLIFQESFKGQPFFALVPNPQAKGEENKRDFDPVTRPVVALSLLLMTALTTTIAGIEMEGFTLEQVQSQPDILTQGLFYSIPLLIIILIHEFGHYFTTLSYQIRCTLPYVIPIPFFLGTLGAFVQRRSPIPHRRALFDIAIAGPIAGFIVTLPVLFWGLTQSQIVSLEESNLFNFEAIDPRLSFFFALMAKLALGTTLEPGRAIDLHPVAIAGYIGLLITALNLMPVGQLDGGHIVHAVFGQKMGVAIGQIARIVAILFALVHPSFWLWTIILWFMPLLDQPALNDITELDNWRDFCGLLVLGLLLLILLPLPMPVANLLNI</sequence>
<keyword evidence="7" id="KW-0809">Transit peptide</keyword>
<feature type="transmembrane region" description="Helical" evidence="11">
    <location>
        <begin position="415"/>
        <end position="443"/>
    </location>
</feature>
<feature type="transmembrane region" description="Helical" evidence="11">
    <location>
        <begin position="374"/>
        <end position="395"/>
    </location>
</feature>
<comment type="subcellular location">
    <subcellularLocation>
        <location evidence="2">Membrane</location>
        <topology evidence="2">Multi-pass membrane protein</topology>
    </subcellularLocation>
</comment>
<evidence type="ECO:0000256" key="5">
    <source>
        <dbReference type="ARBA" id="ARBA00022692"/>
    </source>
</evidence>
<feature type="transmembrane region" description="Helical" evidence="11">
    <location>
        <begin position="245"/>
        <end position="263"/>
    </location>
</feature>
<evidence type="ECO:0000256" key="9">
    <source>
        <dbReference type="ARBA" id="ARBA00023136"/>
    </source>
</evidence>
<evidence type="ECO:0000313" key="13">
    <source>
        <dbReference type="EMBL" id="VEP18450.1"/>
    </source>
</evidence>
<dbReference type="GO" id="GO:0008233">
    <property type="term" value="F:peptidase activity"/>
    <property type="evidence" value="ECO:0007669"/>
    <property type="project" value="UniProtKB-KW"/>
</dbReference>
<keyword evidence="5 11" id="KW-0812">Transmembrane</keyword>
<comment type="cofactor">
    <cofactor evidence="1">
        <name>Zn(2+)</name>
        <dbReference type="ChEBI" id="CHEBI:29105"/>
    </cofactor>
</comment>
<evidence type="ECO:0000256" key="11">
    <source>
        <dbReference type="SAM" id="Phobius"/>
    </source>
</evidence>
<feature type="domain" description="Peptidase M50" evidence="12">
    <location>
        <begin position="248"/>
        <end position="422"/>
    </location>
</feature>
<dbReference type="Proteomes" id="UP000320055">
    <property type="component" value="Unassembled WGS sequence"/>
</dbReference>
<evidence type="ECO:0000256" key="3">
    <source>
        <dbReference type="ARBA" id="ARBA00007931"/>
    </source>
</evidence>
<evidence type="ECO:0000256" key="2">
    <source>
        <dbReference type="ARBA" id="ARBA00004141"/>
    </source>
</evidence>
<evidence type="ECO:0000313" key="14">
    <source>
        <dbReference type="Proteomes" id="UP000320055"/>
    </source>
</evidence>
<proteinExistence type="inferred from homology"/>
<evidence type="ECO:0000256" key="4">
    <source>
        <dbReference type="ARBA" id="ARBA00022670"/>
    </source>
</evidence>
<dbReference type="InterPro" id="IPR044838">
    <property type="entry name" value="EGY1-like"/>
</dbReference>
<evidence type="ECO:0000256" key="1">
    <source>
        <dbReference type="ARBA" id="ARBA00001947"/>
    </source>
</evidence>
<gene>
    <name evidence="13" type="ORF">H1P_80005</name>
</gene>
<accession>A0A563W477</accession>
<dbReference type="InterPro" id="IPR008915">
    <property type="entry name" value="Peptidase_M50"/>
</dbReference>
<organism evidence="13 14">
    <name type="scientific">Hyella patelloides LEGE 07179</name>
    <dbReference type="NCBI Taxonomy" id="945734"/>
    <lineage>
        <taxon>Bacteria</taxon>
        <taxon>Bacillati</taxon>
        <taxon>Cyanobacteriota</taxon>
        <taxon>Cyanophyceae</taxon>
        <taxon>Pleurocapsales</taxon>
        <taxon>Hyellaceae</taxon>
        <taxon>Hyella</taxon>
    </lineage>
</organism>
<keyword evidence="9 11" id="KW-0472">Membrane</keyword>
<feature type="transmembrane region" description="Helical" evidence="11">
    <location>
        <begin position="206"/>
        <end position="224"/>
    </location>
</feature>
<dbReference type="CDD" id="cd06160">
    <property type="entry name" value="S2P-M50_like_2"/>
    <property type="match status" value="1"/>
</dbReference>
<evidence type="ECO:0000256" key="10">
    <source>
        <dbReference type="SAM" id="MobiDB-lite"/>
    </source>
</evidence>
<dbReference type="GO" id="GO:0016020">
    <property type="term" value="C:membrane"/>
    <property type="evidence" value="ECO:0007669"/>
    <property type="project" value="UniProtKB-SubCell"/>
</dbReference>
<feature type="transmembrane region" description="Helical" evidence="11">
    <location>
        <begin position="345"/>
        <end position="362"/>
    </location>
</feature>
<reference evidence="13 14" key="1">
    <citation type="submission" date="2019-01" db="EMBL/GenBank/DDBJ databases">
        <authorList>
            <person name="Brito A."/>
        </authorList>
    </citation>
    <scope>NUCLEOTIDE SEQUENCE [LARGE SCALE GENOMIC DNA]</scope>
    <source>
        <strain evidence="13">1</strain>
    </source>
</reference>
<feature type="region of interest" description="Disordered" evidence="10">
    <location>
        <begin position="86"/>
        <end position="111"/>
    </location>
</feature>
<feature type="transmembrane region" description="Helical" evidence="11">
    <location>
        <begin position="464"/>
        <end position="482"/>
    </location>
</feature>
<keyword evidence="4" id="KW-0645">Protease</keyword>
<dbReference type="PANTHER" id="PTHR31412:SF0">
    <property type="entry name" value="ZINC METALLOPROTEASE EGY1, CHLOROPLASTIC-RELATED"/>
    <property type="match status" value="1"/>
</dbReference>
<keyword evidence="14" id="KW-1185">Reference proteome</keyword>
<feature type="transmembrane region" description="Helical" evidence="11">
    <location>
        <begin position="29"/>
        <end position="47"/>
    </location>
</feature>
<evidence type="ECO:0000256" key="7">
    <source>
        <dbReference type="ARBA" id="ARBA00022946"/>
    </source>
</evidence>
<dbReference type="GO" id="GO:0006508">
    <property type="term" value="P:proteolysis"/>
    <property type="evidence" value="ECO:0007669"/>
    <property type="project" value="UniProtKB-KW"/>
</dbReference>
<feature type="transmembrane region" description="Helical" evidence="11">
    <location>
        <begin position="275"/>
        <end position="292"/>
    </location>
</feature>
<dbReference type="Pfam" id="PF02163">
    <property type="entry name" value="Peptidase_M50"/>
    <property type="match status" value="1"/>
</dbReference>
<dbReference type="OrthoDB" id="494312at2"/>
<dbReference type="EMBL" id="CAACVJ010000687">
    <property type="protein sequence ID" value="VEP18450.1"/>
    <property type="molecule type" value="Genomic_DNA"/>
</dbReference>
<evidence type="ECO:0000256" key="8">
    <source>
        <dbReference type="ARBA" id="ARBA00022989"/>
    </source>
</evidence>
<comment type="similarity">
    <text evidence="3">Belongs to the peptidase M50B family.</text>
</comment>
<dbReference type="PANTHER" id="PTHR31412">
    <property type="entry name" value="ZINC METALLOPROTEASE EGY1"/>
    <property type="match status" value="1"/>
</dbReference>
<name>A0A563W477_9CYAN</name>
<keyword evidence="6" id="KW-0378">Hydrolase</keyword>
<dbReference type="RefSeq" id="WP_144863570.1">
    <property type="nucleotide sequence ID" value="NZ_LR213772.1"/>
</dbReference>
<evidence type="ECO:0000256" key="6">
    <source>
        <dbReference type="ARBA" id="ARBA00022801"/>
    </source>
</evidence>
<keyword evidence="8 11" id="KW-1133">Transmembrane helix</keyword>
<feature type="transmembrane region" description="Helical" evidence="11">
    <location>
        <begin position="59"/>
        <end position="77"/>
    </location>
</feature>
<protein>
    <submittedName>
        <fullName evidence="13">Peptidase M50</fullName>
    </submittedName>
</protein>
<evidence type="ECO:0000259" key="12">
    <source>
        <dbReference type="Pfam" id="PF02163"/>
    </source>
</evidence>
<dbReference type="AlphaFoldDB" id="A0A563W477"/>
<feature type="transmembrane region" description="Helical" evidence="11">
    <location>
        <begin position="304"/>
        <end position="325"/>
    </location>
</feature>